<keyword evidence="1" id="KW-0805">Transcription regulation</keyword>
<dbReference type="InterPro" id="IPR018060">
    <property type="entry name" value="HTH_AraC"/>
</dbReference>
<dbReference type="PRINTS" id="PR00032">
    <property type="entry name" value="HTHARAC"/>
</dbReference>
<evidence type="ECO:0000259" key="4">
    <source>
        <dbReference type="PROSITE" id="PS01124"/>
    </source>
</evidence>
<gene>
    <name evidence="5" type="ORF">M3M28_08815</name>
</gene>
<dbReference type="Pfam" id="PF12833">
    <property type="entry name" value="HTH_18"/>
    <property type="match status" value="1"/>
</dbReference>
<keyword evidence="2" id="KW-0238">DNA-binding</keyword>
<dbReference type="PANTHER" id="PTHR46796:SF6">
    <property type="entry name" value="ARAC SUBFAMILY"/>
    <property type="match status" value="1"/>
</dbReference>
<sequence length="348" mass="38462">MPTLHSPVSQLPPTSTVDAVVNELIPPTTPGGAIRQRAVVHSFAQWERVVAKQFIKLHLRTTSDSFEGVLERIWVEDMCATYMSADQHSVHRLSTDTDPDDPQLLKLSLLVEGECVVTQGENSASLGPGDVTVYDTGRPYTLEYAGPMRTFVLIFPMHLLGIPRRLLADATALRLRGDEGIGKVISPFMQHIAENLNMLTDHTGVKVMHSALGLISTLLSTELAAQASIQPEGYRADMDKYRSFIEANLGDPELCTESVAAAHFLSTRYLQHLFSEDGTTVSDFIRTRRLERCRESLLDPAQASLTILQIAQEWGFVDAAHFSRTFKSAFGTSPSVYRRAHQSAATRP</sequence>
<dbReference type="SUPFAM" id="SSF46689">
    <property type="entry name" value="Homeodomain-like"/>
    <property type="match status" value="1"/>
</dbReference>
<accession>A0ABY4MUU1</accession>
<organism evidence="5">
    <name type="scientific">Gulosibacter sediminis</name>
    <dbReference type="NCBI Taxonomy" id="1729695"/>
    <lineage>
        <taxon>Bacteria</taxon>
        <taxon>Bacillati</taxon>
        <taxon>Actinomycetota</taxon>
        <taxon>Actinomycetes</taxon>
        <taxon>Micrococcales</taxon>
        <taxon>Microbacteriaceae</taxon>
        <taxon>Gulosibacter</taxon>
    </lineage>
</organism>
<evidence type="ECO:0000313" key="5">
    <source>
        <dbReference type="EMBL" id="UQN14154.1"/>
    </source>
</evidence>
<dbReference type="PROSITE" id="PS01124">
    <property type="entry name" value="HTH_ARAC_FAMILY_2"/>
    <property type="match status" value="1"/>
</dbReference>
<proteinExistence type="predicted"/>
<dbReference type="SMART" id="SM00342">
    <property type="entry name" value="HTH_ARAC"/>
    <property type="match status" value="1"/>
</dbReference>
<dbReference type="InterPro" id="IPR009057">
    <property type="entry name" value="Homeodomain-like_sf"/>
</dbReference>
<evidence type="ECO:0000256" key="3">
    <source>
        <dbReference type="ARBA" id="ARBA00023163"/>
    </source>
</evidence>
<evidence type="ECO:0000256" key="2">
    <source>
        <dbReference type="ARBA" id="ARBA00023125"/>
    </source>
</evidence>
<name>A0ABY4MUU1_9MICO</name>
<keyword evidence="3" id="KW-0804">Transcription</keyword>
<dbReference type="Gene3D" id="1.10.10.60">
    <property type="entry name" value="Homeodomain-like"/>
    <property type="match status" value="1"/>
</dbReference>
<dbReference type="InterPro" id="IPR035418">
    <property type="entry name" value="AraC-bd_2"/>
</dbReference>
<protein>
    <submittedName>
        <fullName evidence="5">Helix-turn-helix domain-containing protein</fullName>
    </submittedName>
</protein>
<dbReference type="Pfam" id="PF14525">
    <property type="entry name" value="AraC_binding_2"/>
    <property type="match status" value="1"/>
</dbReference>
<dbReference type="InterPro" id="IPR020449">
    <property type="entry name" value="Tscrpt_reg_AraC-type_HTH"/>
</dbReference>
<reference evidence="5" key="1">
    <citation type="submission" date="2022-05" db="EMBL/GenBank/DDBJ databases">
        <title>Complete genome sequence of toluene-degrading Gulosibacter sediminis strain ACHW.36C.</title>
        <authorList>
            <person name="Wai A.C."/>
            <person name="Lai G.K."/>
            <person name="Griffin S.D."/>
            <person name="Leung F.C."/>
        </authorList>
    </citation>
    <scope>NUCLEOTIDE SEQUENCE [LARGE SCALE GENOMIC DNA]</scope>
    <source>
        <strain evidence="5">ACHW.36C</strain>
    </source>
</reference>
<dbReference type="PANTHER" id="PTHR46796">
    <property type="entry name" value="HTH-TYPE TRANSCRIPTIONAL ACTIVATOR RHAS-RELATED"/>
    <property type="match status" value="1"/>
</dbReference>
<evidence type="ECO:0000256" key="1">
    <source>
        <dbReference type="ARBA" id="ARBA00023015"/>
    </source>
</evidence>
<dbReference type="EMBL" id="CP097160">
    <property type="protein sequence ID" value="UQN14154.1"/>
    <property type="molecule type" value="Genomic_DNA"/>
</dbReference>
<feature type="domain" description="HTH araC/xylS-type" evidence="4">
    <location>
        <begin position="239"/>
        <end position="340"/>
    </location>
</feature>
<dbReference type="InterPro" id="IPR050204">
    <property type="entry name" value="AraC_XylS_family_regulators"/>
</dbReference>